<protein>
    <submittedName>
        <fullName evidence="1">Protein YfhM</fullName>
    </submittedName>
</protein>
<dbReference type="EMBL" id="UGJB01000004">
    <property type="protein sequence ID" value="STQ09990.1"/>
    <property type="molecule type" value="Genomic_DNA"/>
</dbReference>
<evidence type="ECO:0000313" key="1">
    <source>
        <dbReference type="EMBL" id="STQ09990.1"/>
    </source>
</evidence>
<sequence>MADYGSALRDNALMLSLLEEYKLLPDAQNTLLNALSEQAFSQRCCLRRRVTRCSWPTFATNSVRSMAGGNLTPRVAH</sequence>
<dbReference type="Proteomes" id="UP000255106">
    <property type="component" value="Unassembled WGS sequence"/>
</dbReference>
<gene>
    <name evidence="1" type="primary">yfhM_7</name>
    <name evidence="1" type="ORF">NCTC10005_02724</name>
</gene>
<proteinExistence type="predicted"/>
<reference evidence="1 2" key="1">
    <citation type="submission" date="2018-06" db="EMBL/GenBank/DDBJ databases">
        <authorList>
            <consortium name="Pathogen Informatics"/>
            <person name="Doyle S."/>
        </authorList>
    </citation>
    <scope>NUCLEOTIDE SEQUENCE [LARGE SCALE GENOMIC DNA]</scope>
    <source>
        <strain evidence="1 2">NCTC10005</strain>
    </source>
</reference>
<name>A0A377LXF0_ENTCL</name>
<organism evidence="1 2">
    <name type="scientific">Enterobacter cloacae</name>
    <dbReference type="NCBI Taxonomy" id="550"/>
    <lineage>
        <taxon>Bacteria</taxon>
        <taxon>Pseudomonadati</taxon>
        <taxon>Pseudomonadota</taxon>
        <taxon>Gammaproteobacteria</taxon>
        <taxon>Enterobacterales</taxon>
        <taxon>Enterobacteriaceae</taxon>
        <taxon>Enterobacter</taxon>
        <taxon>Enterobacter cloacae complex</taxon>
    </lineage>
</organism>
<evidence type="ECO:0000313" key="2">
    <source>
        <dbReference type="Proteomes" id="UP000255106"/>
    </source>
</evidence>
<dbReference type="AlphaFoldDB" id="A0A377LXF0"/>
<accession>A0A377LXF0</accession>